<dbReference type="AlphaFoldDB" id="A0A095SQZ1"/>
<dbReference type="Gene3D" id="2.30.30.40">
    <property type="entry name" value="SH3 Domains"/>
    <property type="match status" value="2"/>
</dbReference>
<reference evidence="2 3" key="1">
    <citation type="submission" date="2014-09" db="EMBL/GenBank/DDBJ databases">
        <title>Whole Genome Shotgun of Flavobacterium aquatile LMG 4008.</title>
        <authorList>
            <person name="Gale A.N."/>
            <person name="Pipes S.E."/>
            <person name="Newman J.D."/>
        </authorList>
    </citation>
    <scope>NUCLEOTIDE SEQUENCE [LARGE SCALE GENOMIC DNA]</scope>
    <source>
        <strain evidence="2 3">LMG 4008</strain>
    </source>
</reference>
<evidence type="ECO:0000259" key="1">
    <source>
        <dbReference type="PROSITE" id="PS51781"/>
    </source>
</evidence>
<dbReference type="InterPro" id="IPR036505">
    <property type="entry name" value="Amidase/PGRP_sf"/>
</dbReference>
<feature type="domain" description="SH3b" evidence="1">
    <location>
        <begin position="206"/>
        <end position="270"/>
    </location>
</feature>
<name>A0A095SQZ1_9FLAO</name>
<dbReference type="CDD" id="cd06583">
    <property type="entry name" value="PGRP"/>
    <property type="match status" value="1"/>
</dbReference>
<dbReference type="OrthoDB" id="2812205at2"/>
<dbReference type="eggNOG" id="COG4991">
    <property type="taxonomic scope" value="Bacteria"/>
</dbReference>
<dbReference type="InterPro" id="IPR002502">
    <property type="entry name" value="Amidase_domain"/>
</dbReference>
<organism evidence="2 3">
    <name type="scientific">Flavobacterium aquatile LMG 4008 = ATCC 11947</name>
    <dbReference type="NCBI Taxonomy" id="1453498"/>
    <lineage>
        <taxon>Bacteria</taxon>
        <taxon>Pseudomonadati</taxon>
        <taxon>Bacteroidota</taxon>
        <taxon>Flavobacteriia</taxon>
        <taxon>Flavobacteriales</taxon>
        <taxon>Flavobacteriaceae</taxon>
        <taxon>Flavobacterium</taxon>
    </lineage>
</organism>
<dbReference type="STRING" id="1453498.LG45_15160"/>
<dbReference type="PANTHER" id="PTHR34408">
    <property type="entry name" value="FAMILY PROTEIN, PUTATIVE-RELATED"/>
    <property type="match status" value="1"/>
</dbReference>
<accession>A0A095SQZ1</accession>
<evidence type="ECO:0000313" key="3">
    <source>
        <dbReference type="Proteomes" id="UP000029554"/>
    </source>
</evidence>
<dbReference type="Proteomes" id="UP000029554">
    <property type="component" value="Unassembled WGS sequence"/>
</dbReference>
<keyword evidence="3" id="KW-1185">Reference proteome</keyword>
<dbReference type="Pfam" id="PF01510">
    <property type="entry name" value="Amidase_2"/>
    <property type="match status" value="1"/>
</dbReference>
<dbReference type="InterPro" id="IPR052354">
    <property type="entry name" value="Cell_Wall_Dynamics_Protein"/>
</dbReference>
<dbReference type="InterPro" id="IPR003646">
    <property type="entry name" value="SH3-like_bac-type"/>
</dbReference>
<dbReference type="RefSeq" id="WP_035128576.1">
    <property type="nucleotide sequence ID" value="NZ_JRHH01000006.1"/>
</dbReference>
<proteinExistence type="predicted"/>
<comment type="caution">
    <text evidence="2">The sequence shown here is derived from an EMBL/GenBank/DDBJ whole genome shotgun (WGS) entry which is preliminary data.</text>
</comment>
<gene>
    <name evidence="2" type="ORF">LG45_15160</name>
</gene>
<dbReference type="PANTHER" id="PTHR34408:SF1">
    <property type="entry name" value="GLYCOSYL HYDROLASE FAMILY 19 DOMAIN-CONTAINING PROTEIN HI_1415"/>
    <property type="match status" value="1"/>
</dbReference>
<evidence type="ECO:0000313" key="2">
    <source>
        <dbReference type="EMBL" id="KGD66774.1"/>
    </source>
</evidence>
<dbReference type="Pfam" id="PF08239">
    <property type="entry name" value="SH3_3"/>
    <property type="match status" value="1"/>
</dbReference>
<dbReference type="Gene3D" id="3.40.80.10">
    <property type="entry name" value="Peptidoglycan recognition protein-like"/>
    <property type="match status" value="1"/>
</dbReference>
<dbReference type="GO" id="GO:0009253">
    <property type="term" value="P:peptidoglycan catabolic process"/>
    <property type="evidence" value="ECO:0007669"/>
    <property type="project" value="InterPro"/>
</dbReference>
<dbReference type="SMART" id="SM00287">
    <property type="entry name" value="SH3b"/>
    <property type="match status" value="2"/>
</dbReference>
<dbReference type="PROSITE" id="PS51781">
    <property type="entry name" value="SH3B"/>
    <property type="match status" value="1"/>
</dbReference>
<dbReference type="EMBL" id="JRHH01000006">
    <property type="protein sequence ID" value="KGD66774.1"/>
    <property type="molecule type" value="Genomic_DNA"/>
</dbReference>
<protein>
    <submittedName>
        <fullName evidence="2">N-acetylmuramoyl-L-alanine amidase</fullName>
    </submittedName>
</protein>
<sequence>MKTKYGFTLFSIDEFENYIKNLKVGRTVLYLQQHHTYSPNYNLCTNSNQLELQKGMKNHHVNTNGWSDIGQHFSTFPDGSIATGRSIENSPACIYGFNSNAICIENVGNFDSGNDVMTLLQKDTIVKMTAILCKKFNIPITSDRIVYHHWFNLSSGERNNGTGGNKSCPGTAFFGGNKVADCENNFLPLVQNAINRMPSPTPISILEYRIITANELNVRTLPSASSAKASDRVAIPLGSVLRIFEEKNGWYKISSSSSHWISGRYTQKVIRATVNADTLNIRNGAGIDFSIVGSLVKGTEIFITEEKNGWCKIGLETKWVKNTFVTKN</sequence>
<dbReference type="GO" id="GO:0008745">
    <property type="term" value="F:N-acetylmuramoyl-L-alanine amidase activity"/>
    <property type="evidence" value="ECO:0007669"/>
    <property type="project" value="InterPro"/>
</dbReference>
<dbReference type="SUPFAM" id="SSF55846">
    <property type="entry name" value="N-acetylmuramoyl-L-alanine amidase-like"/>
    <property type="match status" value="1"/>
</dbReference>